<dbReference type="Proteomes" id="UP000070544">
    <property type="component" value="Unassembled WGS sequence"/>
</dbReference>
<gene>
    <name evidence="2" type="ORF">M427DRAFT_287182</name>
</gene>
<accession>A0A138ZWK6</accession>
<dbReference type="AlphaFoldDB" id="A0A138ZWK6"/>
<keyword evidence="3" id="KW-1185">Reference proteome</keyword>
<dbReference type="EMBL" id="KQ965932">
    <property type="protein sequence ID" value="KXS08882.1"/>
    <property type="molecule type" value="Genomic_DNA"/>
</dbReference>
<evidence type="ECO:0000256" key="1">
    <source>
        <dbReference type="SAM" id="Coils"/>
    </source>
</evidence>
<evidence type="ECO:0000313" key="2">
    <source>
        <dbReference type="EMBL" id="KXS08882.1"/>
    </source>
</evidence>
<sequence>MLEHTTDNSSSPISNCYSSWTAKEWEEERWYADAWMSHPSALSLALASGPRAFNLPGRQILLRNISDWQQSYEGFTLQPTLDVVTALLHVGTKVSEEDRRVARSLARGVNSFGNAIEPQPMFADAVEKHLSDLSKVPPRVDAVLGSRWSAGDSSNIVDVEGDEGDDDVRSLLIARQSADRDFLDADDIHELGLLRGNNSRLKIVKPVARPATANSTTPIAPPTGYSEVGSPLTEHSALYAEQGRHLAEAQKVIAALSVSAKEREVANAEERALLAAERLAQLSLVEAQARVIAEQSKEIARIGEIVRERERELAEMEKVVVKHQGTVERLERELTIEKEVGEGLQREMAMERDRNIDLQRDHKDQRLEISELQQLLHSANGQISDLELSLQAAENSIADLEREFTQERNRNVTIQSEGTGRGEKPNLISRKWSRHSEEAPQWNWSTHSSGQRGVYHTATLQSSPRGIFHCGAHSTAKVAVVRCDWVPPNTKG</sequence>
<evidence type="ECO:0000313" key="3">
    <source>
        <dbReference type="Proteomes" id="UP000070544"/>
    </source>
</evidence>
<name>A0A138ZWK6_GONPJ</name>
<feature type="coiled-coil region" evidence="1">
    <location>
        <begin position="313"/>
        <end position="417"/>
    </location>
</feature>
<organism evidence="2 3">
    <name type="scientific">Gonapodya prolifera (strain JEL478)</name>
    <name type="common">Monoblepharis prolifera</name>
    <dbReference type="NCBI Taxonomy" id="1344416"/>
    <lineage>
        <taxon>Eukaryota</taxon>
        <taxon>Fungi</taxon>
        <taxon>Fungi incertae sedis</taxon>
        <taxon>Chytridiomycota</taxon>
        <taxon>Chytridiomycota incertae sedis</taxon>
        <taxon>Monoblepharidomycetes</taxon>
        <taxon>Monoblepharidales</taxon>
        <taxon>Gonapodyaceae</taxon>
        <taxon>Gonapodya</taxon>
    </lineage>
</organism>
<reference evidence="2 3" key="1">
    <citation type="journal article" date="2015" name="Genome Biol. Evol.">
        <title>Phylogenomic analyses indicate that early fungi evolved digesting cell walls of algal ancestors of land plants.</title>
        <authorList>
            <person name="Chang Y."/>
            <person name="Wang S."/>
            <person name="Sekimoto S."/>
            <person name="Aerts A.L."/>
            <person name="Choi C."/>
            <person name="Clum A."/>
            <person name="LaButti K.M."/>
            <person name="Lindquist E.A."/>
            <person name="Yee Ngan C."/>
            <person name="Ohm R.A."/>
            <person name="Salamov A.A."/>
            <person name="Grigoriev I.V."/>
            <person name="Spatafora J.W."/>
            <person name="Berbee M.L."/>
        </authorList>
    </citation>
    <scope>NUCLEOTIDE SEQUENCE [LARGE SCALE GENOMIC DNA]</scope>
    <source>
        <strain evidence="2 3">JEL478</strain>
    </source>
</reference>
<protein>
    <submittedName>
        <fullName evidence="2">Uncharacterized protein</fullName>
    </submittedName>
</protein>
<keyword evidence="1" id="KW-0175">Coiled coil</keyword>
<proteinExistence type="predicted"/>